<evidence type="ECO:0000259" key="5">
    <source>
        <dbReference type="Pfam" id="PF08479"/>
    </source>
</evidence>
<dbReference type="InterPro" id="IPR035251">
    <property type="entry name" value="ShlB_POTRA"/>
</dbReference>
<dbReference type="AlphaFoldDB" id="A0A2L1VGC6"/>
<organism evidence="7 8">
    <name type="scientific">Acinetobacter nosocomialis</name>
    <dbReference type="NCBI Taxonomy" id="106654"/>
    <lineage>
        <taxon>Bacteria</taxon>
        <taxon>Pseudomonadati</taxon>
        <taxon>Pseudomonadota</taxon>
        <taxon>Gammaproteobacteria</taxon>
        <taxon>Moraxellales</taxon>
        <taxon>Moraxellaceae</taxon>
        <taxon>Acinetobacter</taxon>
        <taxon>Acinetobacter calcoaceticus/baumannii complex</taxon>
    </lineage>
</organism>
<dbReference type="InterPro" id="IPR051544">
    <property type="entry name" value="TPS_OM_transporter"/>
</dbReference>
<dbReference type="GO" id="GO:0008320">
    <property type="term" value="F:protein transmembrane transporter activity"/>
    <property type="evidence" value="ECO:0007669"/>
    <property type="project" value="TreeGrafter"/>
</dbReference>
<evidence type="ECO:0000256" key="1">
    <source>
        <dbReference type="ARBA" id="ARBA00022452"/>
    </source>
</evidence>
<proteinExistence type="predicted"/>
<dbReference type="PIRSF" id="PIRSF029745">
    <property type="entry name" value="FhaC"/>
    <property type="match status" value="1"/>
</dbReference>
<dbReference type="RefSeq" id="WP_083008547.1">
    <property type="nucleotide sequence ID" value="NZ_BKYR01000002.1"/>
</dbReference>
<evidence type="ECO:0000256" key="2">
    <source>
        <dbReference type="ARBA" id="ARBA00022692"/>
    </source>
</evidence>
<dbReference type="Pfam" id="PF08479">
    <property type="entry name" value="POTRA_2"/>
    <property type="match status" value="1"/>
</dbReference>
<keyword evidence="3" id="KW-0998">Cell outer membrane</keyword>
<dbReference type="GO" id="GO:0098046">
    <property type="term" value="C:type V protein secretion system complex"/>
    <property type="evidence" value="ECO:0007669"/>
    <property type="project" value="TreeGrafter"/>
</dbReference>
<evidence type="ECO:0000313" key="8">
    <source>
        <dbReference type="Proteomes" id="UP000237921"/>
    </source>
</evidence>
<dbReference type="GO" id="GO:0046819">
    <property type="term" value="P:protein secretion by the type V secretion system"/>
    <property type="evidence" value="ECO:0007669"/>
    <property type="project" value="TreeGrafter"/>
</dbReference>
<dbReference type="Gene3D" id="2.40.160.50">
    <property type="entry name" value="membrane protein fhac: a member of the omp85/tpsb transporter family"/>
    <property type="match status" value="1"/>
</dbReference>
<name>A0A2L1VGC6_ACINO</name>
<keyword evidence="1" id="KW-0472">Membrane</keyword>
<feature type="domain" description="Haemolysin activator HlyB C-terminal" evidence="4">
    <location>
        <begin position="224"/>
        <end position="543"/>
    </location>
</feature>
<evidence type="ECO:0000259" key="4">
    <source>
        <dbReference type="Pfam" id="PF03865"/>
    </source>
</evidence>
<keyword evidence="2" id="KW-0812">Transmembrane</keyword>
<feature type="domain" description="Polypeptide-transport-associated ShlB-type" evidence="5">
    <location>
        <begin position="102"/>
        <end position="158"/>
    </location>
</feature>
<dbReference type="Proteomes" id="UP000237921">
    <property type="component" value="Chromosome"/>
</dbReference>
<reference evidence="8" key="1">
    <citation type="submission" date="2017-12" db="EMBL/GenBank/DDBJ databases">
        <title>FDA dAtabase for Regulatory Grade micrObial Sequences (FDA-ARGOS): Supporting development and validation of Infectious Disease Dx tests.</title>
        <authorList>
            <person name="Hoffmann M."/>
            <person name="Allard M."/>
            <person name="Evans P."/>
            <person name="Brown E."/>
            <person name="Tallon L."/>
            <person name="Sadzewicz L."/>
            <person name="Sengamalay N."/>
            <person name="Ott S."/>
            <person name="Godinez A."/>
            <person name="Nagaraj S."/>
            <person name="Vavikolanu K."/>
            <person name="Aluvathingal J."/>
            <person name="Nadendla S."/>
            <person name="Sichtig H."/>
        </authorList>
    </citation>
    <scope>NUCLEOTIDE SEQUENCE [LARGE SCALE GENOMIC DNA]</scope>
    <source>
        <strain evidence="8">FDAARGOS_129</strain>
    </source>
</reference>
<dbReference type="InterPro" id="IPR005565">
    <property type="entry name" value="Hemolysn_activator_HlyB_C"/>
</dbReference>
<evidence type="ECO:0000259" key="6">
    <source>
        <dbReference type="Pfam" id="PF17287"/>
    </source>
</evidence>
<feature type="domain" description="ShlB POTRA" evidence="6">
    <location>
        <begin position="174"/>
        <end position="213"/>
    </location>
</feature>
<protein>
    <submittedName>
        <fullName evidence="7">ShlB/FhaC/HecB family hemolysin secretion/activation protein</fullName>
    </submittedName>
</protein>
<evidence type="ECO:0000313" key="7">
    <source>
        <dbReference type="EMBL" id="AVF44178.1"/>
    </source>
</evidence>
<dbReference type="InterPro" id="IPR027282">
    <property type="entry name" value="TPS"/>
</dbReference>
<sequence length="579" mass="65670">MLTKKFINTSIIFFAGFNQYVYAIEDVSLPGQVLQEQRFKELSQQLQDQFTQQTPYQNTKPLQDFKHLIVEESPCVAVKKISLIPLKEQSVTDLQQFDFIVKAIQKHPQAVLGKCIGTQSLHNIVNYAQNELLKKGFITSQIVVNPQDLNQGNLYLSVQIGRLNKVVIQEGKISSLQLKTGLPFKTGDIINLKKLDQGLENLKRAYAVDMQLTPAVSTDKELMGYTDLILKLQPLQKVNFNLSVDNSGNQETGTYMGNIGVGVNNPFHLNDILSLNVSHSLDDFHENLNRSYFISYQLPFGYYDLGVSYNDYQYRQGTVTPKYPVIYHGNSQQANLNLSRVISRSGQHKTSIYGKLYHKESQSFLNDIEINVLHRKTSGWVLGFQHRQYLGNAVLDGSIDYRHGMGINALTAPEENITDINGKRLAVEGYSRAPLWNADLRFTMPFLLLETPAQYRLNWRGQYAPKILVPNDRFYIGGRYSVRGFDGELMLSGDNGQYLQQEISLNTPMPNTQFYMAVDQGWVNGRNSIPGQRYLLGSVLGLRTYQNSFYLDAFTGRGLIAPDSIKKDWVTGFSINLSY</sequence>
<dbReference type="Pfam" id="PF03865">
    <property type="entry name" value="ShlB"/>
    <property type="match status" value="1"/>
</dbReference>
<dbReference type="PANTHER" id="PTHR34597:SF3">
    <property type="entry name" value="OUTER MEMBRANE TRANSPORTER CDIB"/>
    <property type="match status" value="1"/>
</dbReference>
<dbReference type="Pfam" id="PF17287">
    <property type="entry name" value="POTRA_3"/>
    <property type="match status" value="1"/>
</dbReference>
<dbReference type="InterPro" id="IPR013686">
    <property type="entry name" value="Polypept-transport_assoc_ShlB"/>
</dbReference>
<evidence type="ECO:0000256" key="3">
    <source>
        <dbReference type="ARBA" id="ARBA00023237"/>
    </source>
</evidence>
<accession>A0A2L1VGC6</accession>
<gene>
    <name evidence="7" type="ORF">AL533_07150</name>
</gene>
<dbReference type="EMBL" id="CP014019">
    <property type="protein sequence ID" value="AVF44178.1"/>
    <property type="molecule type" value="Genomic_DNA"/>
</dbReference>
<keyword evidence="1" id="KW-1134">Transmembrane beta strand</keyword>
<dbReference type="Gene3D" id="3.10.20.310">
    <property type="entry name" value="membrane protein fhac"/>
    <property type="match status" value="1"/>
</dbReference>
<dbReference type="PANTHER" id="PTHR34597">
    <property type="entry name" value="SLR1661 PROTEIN"/>
    <property type="match status" value="1"/>
</dbReference>